<organism evidence="2 3">
    <name type="scientific">Methylobacterium nonmethylotrophicum</name>
    <dbReference type="NCBI Taxonomy" id="1141884"/>
    <lineage>
        <taxon>Bacteria</taxon>
        <taxon>Pseudomonadati</taxon>
        <taxon>Pseudomonadota</taxon>
        <taxon>Alphaproteobacteria</taxon>
        <taxon>Hyphomicrobiales</taxon>
        <taxon>Methylobacteriaceae</taxon>
        <taxon>Methylobacterium</taxon>
    </lineage>
</organism>
<gene>
    <name evidence="2" type="ORF">EU555_29865</name>
</gene>
<dbReference type="Proteomes" id="UP000297535">
    <property type="component" value="Unassembled WGS sequence"/>
</dbReference>
<dbReference type="RefSeq" id="WP_135418979.1">
    <property type="nucleotide sequence ID" value="NZ_SRLB01000034.1"/>
</dbReference>
<comment type="caution">
    <text evidence="2">The sequence shown here is derived from an EMBL/GenBank/DDBJ whole genome shotgun (WGS) entry which is preliminary data.</text>
</comment>
<sequence>MIGLRRLKIEPLFESPDMTIRTDSRAGEPNVRLRVYRLLAGIGIATLASGSADAESLFLRIRPNGTPLPVVETLANPDGERAFHARPSGFVEINSGFPMGETVRSVASGRLGYVVRHVPDRDDDRPHGRGYGHRDGDPDRHVSARSGRRGGITEILGPFAAADSPVYVAPPVHKDPFAD</sequence>
<dbReference type="EMBL" id="SRLB01000034">
    <property type="protein sequence ID" value="TGD95053.1"/>
    <property type="molecule type" value="Genomic_DNA"/>
</dbReference>
<name>A0A4Z0NGG6_9HYPH</name>
<evidence type="ECO:0000256" key="1">
    <source>
        <dbReference type="SAM" id="MobiDB-lite"/>
    </source>
</evidence>
<proteinExistence type="predicted"/>
<feature type="compositionally biased region" description="Basic and acidic residues" evidence="1">
    <location>
        <begin position="118"/>
        <end position="142"/>
    </location>
</feature>
<evidence type="ECO:0000313" key="2">
    <source>
        <dbReference type="EMBL" id="TGD95053.1"/>
    </source>
</evidence>
<feature type="region of interest" description="Disordered" evidence="1">
    <location>
        <begin position="118"/>
        <end position="146"/>
    </location>
</feature>
<accession>A0A4Z0NGG6</accession>
<keyword evidence="3" id="KW-1185">Reference proteome</keyword>
<evidence type="ECO:0000313" key="3">
    <source>
        <dbReference type="Proteomes" id="UP000297535"/>
    </source>
</evidence>
<protein>
    <submittedName>
        <fullName evidence="2">Uncharacterized protein</fullName>
    </submittedName>
</protein>
<dbReference type="AlphaFoldDB" id="A0A4Z0NGG6"/>
<reference evidence="2 3" key="1">
    <citation type="submission" date="2019-04" db="EMBL/GenBank/DDBJ databases">
        <authorList>
            <person name="Feng G."/>
            <person name="Zhu H."/>
        </authorList>
    </citation>
    <scope>NUCLEOTIDE SEQUENCE [LARGE SCALE GENOMIC DNA]</scope>
    <source>
        <strain evidence="2 3">6HR-1</strain>
    </source>
</reference>